<feature type="domain" description="C2H2-type" evidence="13">
    <location>
        <begin position="781"/>
        <end position="808"/>
    </location>
</feature>
<organism evidence="14 15">
    <name type="scientific">Myripristis murdjan</name>
    <name type="common">pinecone soldierfish</name>
    <dbReference type="NCBI Taxonomy" id="586833"/>
    <lineage>
        <taxon>Eukaryota</taxon>
        <taxon>Metazoa</taxon>
        <taxon>Chordata</taxon>
        <taxon>Craniata</taxon>
        <taxon>Vertebrata</taxon>
        <taxon>Euteleostomi</taxon>
        <taxon>Actinopterygii</taxon>
        <taxon>Neopterygii</taxon>
        <taxon>Teleostei</taxon>
        <taxon>Neoteleostei</taxon>
        <taxon>Acanthomorphata</taxon>
        <taxon>Holocentriformes</taxon>
        <taxon>Holocentridae</taxon>
        <taxon>Myripristis</taxon>
    </lineage>
</organism>
<evidence type="ECO:0000256" key="8">
    <source>
        <dbReference type="ARBA" id="ARBA00023125"/>
    </source>
</evidence>
<feature type="domain" description="C2H2-type" evidence="13">
    <location>
        <begin position="753"/>
        <end position="780"/>
    </location>
</feature>
<feature type="compositionally biased region" description="Basic and acidic residues" evidence="12">
    <location>
        <begin position="42"/>
        <end position="51"/>
    </location>
</feature>
<feature type="domain" description="C2H2-type" evidence="13">
    <location>
        <begin position="697"/>
        <end position="724"/>
    </location>
</feature>
<dbReference type="Gene3D" id="3.30.160.60">
    <property type="entry name" value="Classic Zinc Finger"/>
    <property type="match status" value="16"/>
</dbReference>
<dbReference type="FunFam" id="3.30.160.60:FF:000450">
    <property type="entry name" value="PR domain zinc finger protein 14"/>
    <property type="match status" value="1"/>
</dbReference>
<dbReference type="SMART" id="SM00355">
    <property type="entry name" value="ZnF_C2H2"/>
    <property type="match status" value="17"/>
</dbReference>
<feature type="domain" description="C2H2-type" evidence="13">
    <location>
        <begin position="194"/>
        <end position="221"/>
    </location>
</feature>
<evidence type="ECO:0000256" key="10">
    <source>
        <dbReference type="ARBA" id="ARBA00023242"/>
    </source>
</evidence>
<keyword evidence="10" id="KW-0539">Nucleus</keyword>
<evidence type="ECO:0000313" key="15">
    <source>
        <dbReference type="Proteomes" id="UP000472263"/>
    </source>
</evidence>
<feature type="compositionally biased region" description="Low complexity" evidence="12">
    <location>
        <begin position="619"/>
        <end position="637"/>
    </location>
</feature>
<keyword evidence="6" id="KW-0862">Zinc</keyword>
<dbReference type="PANTHER" id="PTHR24384">
    <property type="entry name" value="FINGER PUTATIVE TRANSCRIPTION FACTOR FAMILY-RELATED"/>
    <property type="match status" value="1"/>
</dbReference>
<reference evidence="14" key="2">
    <citation type="submission" date="2025-08" db="UniProtKB">
        <authorList>
            <consortium name="Ensembl"/>
        </authorList>
    </citation>
    <scope>IDENTIFICATION</scope>
</reference>
<dbReference type="Proteomes" id="UP000472263">
    <property type="component" value="Chromosome 16"/>
</dbReference>
<dbReference type="GO" id="GO:0008270">
    <property type="term" value="F:zinc ion binding"/>
    <property type="evidence" value="ECO:0007669"/>
    <property type="project" value="UniProtKB-KW"/>
</dbReference>
<feature type="compositionally biased region" description="Basic residues" evidence="12">
    <location>
        <begin position="1035"/>
        <end position="1046"/>
    </location>
</feature>
<feature type="region of interest" description="Disordered" evidence="12">
    <location>
        <begin position="17"/>
        <end position="51"/>
    </location>
</feature>
<dbReference type="GO" id="GO:0000978">
    <property type="term" value="F:RNA polymerase II cis-regulatory region sequence-specific DNA binding"/>
    <property type="evidence" value="ECO:0007669"/>
    <property type="project" value="TreeGrafter"/>
</dbReference>
<evidence type="ECO:0000256" key="12">
    <source>
        <dbReference type="SAM" id="MobiDB-lite"/>
    </source>
</evidence>
<feature type="domain" description="C2H2-type" evidence="13">
    <location>
        <begin position="505"/>
        <end position="533"/>
    </location>
</feature>
<feature type="compositionally biased region" description="Basic and acidic residues" evidence="12">
    <location>
        <begin position="1399"/>
        <end position="1419"/>
    </location>
</feature>
<dbReference type="InterPro" id="IPR050752">
    <property type="entry name" value="C2H2-ZF_domain"/>
</dbReference>
<feature type="region of interest" description="Disordered" evidence="12">
    <location>
        <begin position="1139"/>
        <end position="1163"/>
    </location>
</feature>
<feature type="domain" description="C2H2-type" evidence="13">
    <location>
        <begin position="380"/>
        <end position="407"/>
    </location>
</feature>
<dbReference type="GeneID" id="115374186"/>
<dbReference type="InterPro" id="IPR013087">
    <property type="entry name" value="Znf_C2H2_type"/>
</dbReference>
<feature type="domain" description="C2H2-type" evidence="13">
    <location>
        <begin position="669"/>
        <end position="696"/>
    </location>
</feature>
<keyword evidence="4" id="KW-0677">Repeat</keyword>
<reference evidence="14" key="1">
    <citation type="submission" date="2019-06" db="EMBL/GenBank/DDBJ databases">
        <authorList>
            <consortium name="Wellcome Sanger Institute Data Sharing"/>
        </authorList>
    </citation>
    <scope>NUCLEOTIDE SEQUENCE [LARGE SCALE GENOMIC DNA]</scope>
</reference>
<dbReference type="OrthoDB" id="9885925at2759"/>
<dbReference type="FunFam" id="3.30.160.60:FF:000016">
    <property type="entry name" value="zinc finger protein 37 homolog"/>
    <property type="match status" value="1"/>
</dbReference>
<feature type="region of interest" description="Disordered" evidence="12">
    <location>
        <begin position="612"/>
        <end position="639"/>
    </location>
</feature>
<feature type="compositionally biased region" description="Pro residues" evidence="12">
    <location>
        <begin position="911"/>
        <end position="928"/>
    </location>
</feature>
<dbReference type="FunFam" id="3.30.160.60:FF:000213">
    <property type="entry name" value="Zinc finger protein 624"/>
    <property type="match status" value="2"/>
</dbReference>
<evidence type="ECO:0000256" key="6">
    <source>
        <dbReference type="ARBA" id="ARBA00022833"/>
    </source>
</evidence>
<reference evidence="14" key="3">
    <citation type="submission" date="2025-09" db="UniProtKB">
        <authorList>
            <consortium name="Ensembl"/>
        </authorList>
    </citation>
    <scope>IDENTIFICATION</scope>
</reference>
<dbReference type="GeneTree" id="ENSGT00940000155965"/>
<feature type="domain" description="C2H2-type" evidence="13">
    <location>
        <begin position="250"/>
        <end position="277"/>
    </location>
</feature>
<dbReference type="FunFam" id="3.30.160.60:FF:002716">
    <property type="entry name" value="Zinc finger protein 212"/>
    <property type="match status" value="1"/>
</dbReference>
<keyword evidence="8" id="KW-0238">DNA-binding</keyword>
<dbReference type="PROSITE" id="PS00028">
    <property type="entry name" value="ZINC_FINGER_C2H2_1"/>
    <property type="match status" value="17"/>
</dbReference>
<dbReference type="SUPFAM" id="SSF57667">
    <property type="entry name" value="beta-beta-alpha zinc fingers"/>
    <property type="match status" value="9"/>
</dbReference>
<evidence type="ECO:0000313" key="14">
    <source>
        <dbReference type="Ensembl" id="ENSMMDP00005024577.1"/>
    </source>
</evidence>
<evidence type="ECO:0000256" key="5">
    <source>
        <dbReference type="ARBA" id="ARBA00022771"/>
    </source>
</evidence>
<keyword evidence="7" id="KW-0805">Transcription regulation</keyword>
<evidence type="ECO:0000256" key="11">
    <source>
        <dbReference type="PROSITE-ProRule" id="PRU00042"/>
    </source>
</evidence>
<feature type="domain" description="C2H2-type" evidence="13">
    <location>
        <begin position="641"/>
        <end position="668"/>
    </location>
</feature>
<feature type="compositionally biased region" description="Polar residues" evidence="12">
    <location>
        <begin position="1154"/>
        <end position="1163"/>
    </location>
</feature>
<dbReference type="InParanoid" id="A0A667YAF9"/>
<dbReference type="FunFam" id="3.30.160.60:FF:000495">
    <property type="entry name" value="zinc finger protein 668"/>
    <property type="match status" value="1"/>
</dbReference>
<dbReference type="FunFam" id="3.30.160.60:FF:000620">
    <property type="entry name" value="Zinc finger protein 263"/>
    <property type="match status" value="1"/>
</dbReference>
<evidence type="ECO:0000256" key="9">
    <source>
        <dbReference type="ARBA" id="ARBA00023163"/>
    </source>
</evidence>
<feature type="domain" description="C2H2-type" evidence="13">
    <location>
        <begin position="809"/>
        <end position="836"/>
    </location>
</feature>
<dbReference type="FunFam" id="3.30.160.60:FF:000454">
    <property type="entry name" value="Zinc finger protein 624"/>
    <property type="match status" value="1"/>
</dbReference>
<name>A0A667YAF9_9TELE</name>
<feature type="compositionally biased region" description="Polar residues" evidence="12">
    <location>
        <begin position="1420"/>
        <end position="1432"/>
    </location>
</feature>
<dbReference type="FunFam" id="3.30.160.60:FF:000358">
    <property type="entry name" value="zinc finger protein 24"/>
    <property type="match status" value="1"/>
</dbReference>
<feature type="region of interest" description="Disordered" evidence="12">
    <location>
        <begin position="1033"/>
        <end position="1055"/>
    </location>
</feature>
<keyword evidence="5 11" id="KW-0863">Zinc-finger</keyword>
<comment type="similarity">
    <text evidence="2">Belongs to the krueppel C2H2-type zinc-finger protein family.</text>
</comment>
<feature type="compositionally biased region" description="Polar residues" evidence="12">
    <location>
        <begin position="1077"/>
        <end position="1090"/>
    </location>
</feature>
<dbReference type="InterPro" id="IPR036236">
    <property type="entry name" value="Znf_C2H2_sf"/>
</dbReference>
<feature type="compositionally biased region" description="Polar residues" evidence="12">
    <location>
        <begin position="1440"/>
        <end position="1450"/>
    </location>
</feature>
<keyword evidence="15" id="KW-1185">Reference proteome</keyword>
<protein>
    <recommendedName>
        <fullName evidence="13">C2H2-type domain-containing protein</fullName>
    </recommendedName>
</protein>
<keyword evidence="3" id="KW-0479">Metal-binding</keyword>
<feature type="compositionally biased region" description="Low complexity" evidence="12">
    <location>
        <begin position="17"/>
        <end position="32"/>
    </location>
</feature>
<dbReference type="PROSITE" id="PS50157">
    <property type="entry name" value="ZINC_FINGER_C2H2_2"/>
    <property type="match status" value="17"/>
</dbReference>
<evidence type="ECO:0000256" key="3">
    <source>
        <dbReference type="ARBA" id="ARBA00022723"/>
    </source>
</evidence>
<feature type="domain" description="C2H2-type" evidence="13">
    <location>
        <begin position="82"/>
        <end position="109"/>
    </location>
</feature>
<feature type="domain" description="C2H2-type" evidence="13">
    <location>
        <begin position="138"/>
        <end position="165"/>
    </location>
</feature>
<dbReference type="FunFam" id="3.30.160.60:FF:000295">
    <property type="entry name" value="zinc finger protein 19"/>
    <property type="match status" value="1"/>
</dbReference>
<evidence type="ECO:0000256" key="7">
    <source>
        <dbReference type="ARBA" id="ARBA00023015"/>
    </source>
</evidence>
<comment type="subcellular location">
    <subcellularLocation>
        <location evidence="1">Nucleus</location>
    </subcellularLocation>
</comment>
<dbReference type="GO" id="GO:0000981">
    <property type="term" value="F:DNA-binding transcription factor activity, RNA polymerase II-specific"/>
    <property type="evidence" value="ECO:0007669"/>
    <property type="project" value="TreeGrafter"/>
</dbReference>
<feature type="domain" description="C2H2-type" evidence="13">
    <location>
        <begin position="166"/>
        <end position="193"/>
    </location>
</feature>
<feature type="region of interest" description="Disordered" evidence="12">
    <location>
        <begin position="1383"/>
        <end position="1450"/>
    </location>
</feature>
<feature type="domain" description="C2H2-type" evidence="13">
    <location>
        <begin position="110"/>
        <end position="137"/>
    </location>
</feature>
<evidence type="ECO:0000259" key="13">
    <source>
        <dbReference type="PROSITE" id="PS50157"/>
    </source>
</evidence>
<dbReference type="RefSeq" id="XP_029928830.1">
    <property type="nucleotide sequence ID" value="XM_030072970.1"/>
</dbReference>
<dbReference type="Pfam" id="PF00096">
    <property type="entry name" value="zf-C2H2"/>
    <property type="match status" value="13"/>
</dbReference>
<feature type="region of interest" description="Disordered" evidence="12">
    <location>
        <begin position="1075"/>
        <end position="1097"/>
    </location>
</feature>
<sequence>MANSVATLVVQTELLPPQSTTSLSPFPSLLGSGEDGEDDGDRGELVEEEKGVVEGGEEVVLEMVTSSVSGPAQQHEQTDHPFQCLDCGKSFRWSSRLTHHQRSHNNERPYRCNLCPKAFKGSSALLYHQRSHSGEKPYKCQDCGKAFKRSSLLQVHQSVHTGLRTFLCPYCPLTFKWSSHYQYHLRQHTGECPYPCDSCPKAFKNSSSLRRHKNVHLGLKPYTCSVCNKSFTQSTNLRQHMRIHTGERPYICSECGRSFTHSSNLALHKNSHSNISAGAKEGKTREEPGKENQVVEVVVGTEEVTSSMLTDMVGYVSQEGTVRVGVGVEEVFLSTTPSTQNQSLLPQLTLTPSGEDECASRAIGTEVHLSTHTGASVLLYSCGSCNQTFGTRTELEEHQAIHMAPEEHGTSGEAGPGTEAGMEVGVGLVGAGHLLADFEEVVETTTVAENGHTAEVLLGLTEGADGDNANVGTTHAQFDLLHSFTEVTQSSETVQPEARTTGAGLQCGYCNKTFKTSGGLNRHVSLMHSLSSQSRSQFSCSACDRSFPLLSSLLTHQHSHTPEQRLLAEAEAEIVCPPSLSLSLPLPSSPSQADKQQEGQREIHVDIIAISEEQEEQPAKPAKAPKKAGASKTTPAGERPYRCSECGKAFKGSSGLKYHMRDHTGERPYRCTECGKSFKRSSLLSIHQRVHTGVRAFQCPHCPLTFKWSSHYQYHLRQHTGERPYVCKECGKSFKNTSCLRRHSQMHSGLRPHVCSVCSKSFSQTSNLKQHERTHSGERPFQCTHCNKSFTHSSNLQLHLRTHSSRKDFKCPYCFKEFVMHSYLQRHIRTHGSGATLLGPGSGVKDGVAVKASVGGVTTTTTLLNPITLEASGNNGSLIVSQPALDIPPNTSQNYFMIQTANGLQLIPLSAPTPAPPPPPPPPPPPQPQNFLLLQCPSTNGSQPSLILVPTASNPPPAQEAQTVPLLQTIPGLQPVLNPAQAQIPHFPAVTQQQQQTRIIITNNQNNANTPVAMPTQILSANSLLTKPILGKSTRTARGRRGRKPKAALQKSTAAPVSQTGAVTVTNCNVTSVTSPAAKTTTESLSPSSITTATPCPLSSSCTTVPTLSSSTTLTPTTNTSGPPSAVTTVTQTTTVTPASVPTSVSSALEDKPQTTLEEVSTGETMTGKRFVLCFDNEGGRKAGMNIEEGGESYVLQFEGDASEEAADGGMSGEGKSFVLQFKANGQSEGAKGEDKGEGVVSLLQEWGGEKQGERQTGEEGEQGESFVLQFHTEAQERGMPGDYSQGRDNSLELSCTPAQDLVPLDGQEVVFELGGETKIEQETGEGMQMIALIEGEGETKEGAGCNATSGAVSEGGGAMEGIFQLEGGEGIVIIEVSTSSLREGGMDRQGDGEMSEMSEVKDGGVTAEDKETSEKEHSFTVNTEGQTTSTEDTLRNGPIPNSQEMHFSN</sequence>
<dbReference type="PANTHER" id="PTHR24384:SF242">
    <property type="entry name" value="ZINC FINGER PROTEIN 628"/>
    <property type="match status" value="1"/>
</dbReference>
<dbReference type="Ensembl" id="ENSMMDT00005025102.1">
    <property type="protein sequence ID" value="ENSMMDP00005024577.1"/>
    <property type="gene ID" value="ENSMMDG00005011819.1"/>
</dbReference>
<dbReference type="FunFam" id="3.30.160.60:FF:002343">
    <property type="entry name" value="Zinc finger protein 33A"/>
    <property type="match status" value="1"/>
</dbReference>
<gene>
    <name evidence="14" type="primary">znf628</name>
</gene>
<dbReference type="CTD" id="89887"/>
<feature type="compositionally biased region" description="Low complexity" evidence="12">
    <location>
        <begin position="1139"/>
        <end position="1148"/>
    </location>
</feature>
<evidence type="ECO:0000256" key="1">
    <source>
        <dbReference type="ARBA" id="ARBA00004123"/>
    </source>
</evidence>
<feature type="domain" description="C2H2-type" evidence="13">
    <location>
        <begin position="538"/>
        <end position="565"/>
    </location>
</feature>
<dbReference type="GO" id="GO:0005634">
    <property type="term" value="C:nucleus"/>
    <property type="evidence" value="ECO:0007669"/>
    <property type="project" value="UniProtKB-SubCell"/>
</dbReference>
<feature type="region of interest" description="Disordered" evidence="12">
    <location>
        <begin position="907"/>
        <end position="930"/>
    </location>
</feature>
<accession>A0A667YAF9</accession>
<feature type="domain" description="C2H2-type" evidence="13">
    <location>
        <begin position="725"/>
        <end position="752"/>
    </location>
</feature>
<evidence type="ECO:0000256" key="2">
    <source>
        <dbReference type="ARBA" id="ARBA00006991"/>
    </source>
</evidence>
<proteinExistence type="inferred from homology"/>
<keyword evidence="9" id="KW-0804">Transcription</keyword>
<evidence type="ECO:0000256" key="4">
    <source>
        <dbReference type="ARBA" id="ARBA00022737"/>
    </source>
</evidence>
<feature type="domain" description="C2H2-type" evidence="13">
    <location>
        <begin position="222"/>
        <end position="249"/>
    </location>
</feature>